<dbReference type="GeneID" id="24441171"/>
<protein>
    <submittedName>
        <fullName evidence="2">Transmembrane protein, putative</fullName>
    </submittedName>
</protein>
<dbReference type="AlphaFoldDB" id="W7XJN7"/>
<feature type="transmembrane region" description="Helical" evidence="1">
    <location>
        <begin position="184"/>
        <end position="208"/>
    </location>
</feature>
<gene>
    <name evidence="2" type="ORF">TTHERM_000942672</name>
</gene>
<dbReference type="Proteomes" id="UP000009168">
    <property type="component" value="Unassembled WGS sequence"/>
</dbReference>
<dbReference type="RefSeq" id="XP_012651739.1">
    <property type="nucleotide sequence ID" value="XM_012796285.1"/>
</dbReference>
<organism evidence="2 3">
    <name type="scientific">Tetrahymena thermophila (strain SB210)</name>
    <dbReference type="NCBI Taxonomy" id="312017"/>
    <lineage>
        <taxon>Eukaryota</taxon>
        <taxon>Sar</taxon>
        <taxon>Alveolata</taxon>
        <taxon>Ciliophora</taxon>
        <taxon>Intramacronucleata</taxon>
        <taxon>Oligohymenophorea</taxon>
        <taxon>Hymenostomatida</taxon>
        <taxon>Tetrahymenina</taxon>
        <taxon>Tetrahymenidae</taxon>
        <taxon>Tetrahymena</taxon>
    </lineage>
</organism>
<evidence type="ECO:0000313" key="3">
    <source>
        <dbReference type="Proteomes" id="UP000009168"/>
    </source>
</evidence>
<dbReference type="InParanoid" id="W7XJN7"/>
<feature type="transmembrane region" description="Helical" evidence="1">
    <location>
        <begin position="89"/>
        <end position="115"/>
    </location>
</feature>
<reference evidence="3" key="1">
    <citation type="journal article" date="2006" name="PLoS Biol.">
        <title>Macronuclear genome sequence of the ciliate Tetrahymena thermophila, a model eukaryote.</title>
        <authorList>
            <person name="Eisen J.A."/>
            <person name="Coyne R.S."/>
            <person name="Wu M."/>
            <person name="Wu D."/>
            <person name="Thiagarajan M."/>
            <person name="Wortman J.R."/>
            <person name="Badger J.H."/>
            <person name="Ren Q."/>
            <person name="Amedeo P."/>
            <person name="Jones K.M."/>
            <person name="Tallon L.J."/>
            <person name="Delcher A.L."/>
            <person name="Salzberg S.L."/>
            <person name="Silva J.C."/>
            <person name="Haas B.J."/>
            <person name="Majoros W.H."/>
            <person name="Farzad M."/>
            <person name="Carlton J.M."/>
            <person name="Smith R.K. Jr."/>
            <person name="Garg J."/>
            <person name="Pearlman R.E."/>
            <person name="Karrer K.M."/>
            <person name="Sun L."/>
            <person name="Manning G."/>
            <person name="Elde N.C."/>
            <person name="Turkewitz A.P."/>
            <person name="Asai D.J."/>
            <person name="Wilkes D.E."/>
            <person name="Wang Y."/>
            <person name="Cai H."/>
            <person name="Collins K."/>
            <person name="Stewart B.A."/>
            <person name="Lee S.R."/>
            <person name="Wilamowska K."/>
            <person name="Weinberg Z."/>
            <person name="Ruzzo W.L."/>
            <person name="Wloga D."/>
            <person name="Gaertig J."/>
            <person name="Frankel J."/>
            <person name="Tsao C.-C."/>
            <person name="Gorovsky M.A."/>
            <person name="Keeling P.J."/>
            <person name="Waller R.F."/>
            <person name="Patron N.J."/>
            <person name="Cherry J.M."/>
            <person name="Stover N.A."/>
            <person name="Krieger C.J."/>
            <person name="del Toro C."/>
            <person name="Ryder H.F."/>
            <person name="Williamson S.C."/>
            <person name="Barbeau R.A."/>
            <person name="Hamilton E.P."/>
            <person name="Orias E."/>
        </authorList>
    </citation>
    <scope>NUCLEOTIDE SEQUENCE [LARGE SCALE GENOMIC DNA]</scope>
    <source>
        <strain evidence="3">SB210</strain>
    </source>
</reference>
<keyword evidence="3" id="KW-1185">Reference proteome</keyword>
<feature type="transmembrane region" description="Helical" evidence="1">
    <location>
        <begin position="54"/>
        <end position="77"/>
    </location>
</feature>
<accession>W7XJN7</accession>
<evidence type="ECO:0000256" key="1">
    <source>
        <dbReference type="SAM" id="Phobius"/>
    </source>
</evidence>
<name>W7XJN7_TETTS</name>
<dbReference type="KEGG" id="tet:TTHERM_000942672"/>
<keyword evidence="1 2" id="KW-0812">Transmembrane</keyword>
<dbReference type="EMBL" id="GG662797">
    <property type="protein sequence ID" value="EWS75716.1"/>
    <property type="molecule type" value="Genomic_DNA"/>
</dbReference>
<sequence length="228" mass="25699">MNNNPLIPNNQKTLKATIKNYKKFSHFYSLLLLFIVATTFYSSDQFINIGYLPYLQVAIITFSSCTLVFNISSLFFLHNYEKYPNKLNSFNVLTITSLSGVFILTASSLLASYMYSCGSCFISIQGELSGKDIVDSISCSNNGFSGCNIGNVYNIAAEYVQGLCQQRQSCYTDSLTVYSRGYALVPQLIACIGAGFVNFMYLLTFIYYRRELKEFQIIPLNSNQEDLN</sequence>
<proteinExistence type="predicted"/>
<evidence type="ECO:0000313" key="2">
    <source>
        <dbReference type="EMBL" id="EWS75716.1"/>
    </source>
</evidence>
<feature type="transmembrane region" description="Helical" evidence="1">
    <location>
        <begin position="24"/>
        <end position="42"/>
    </location>
</feature>
<keyword evidence="1" id="KW-1133">Transmembrane helix</keyword>
<keyword evidence="1" id="KW-0472">Membrane</keyword>